<name>A0A2K1P5D6_9BACT</name>
<dbReference type="SUPFAM" id="SSF53335">
    <property type="entry name" value="S-adenosyl-L-methionine-dependent methyltransferases"/>
    <property type="match status" value="1"/>
</dbReference>
<evidence type="ECO:0000313" key="7">
    <source>
        <dbReference type="Proteomes" id="UP000236434"/>
    </source>
</evidence>
<feature type="binding site" evidence="4">
    <location>
        <position position="221"/>
    </location>
    <ligand>
        <name>S-adenosyl-L-methionine</name>
        <dbReference type="ChEBI" id="CHEBI:59789"/>
    </ligand>
</feature>
<dbReference type="NCBIfam" id="TIGR00479">
    <property type="entry name" value="rumA"/>
    <property type="match status" value="1"/>
</dbReference>
<comment type="caution">
    <text evidence="6">The sequence shown here is derived from an EMBL/GenBank/DDBJ whole genome shotgun (WGS) entry which is preliminary data.</text>
</comment>
<dbReference type="GO" id="GO:0070041">
    <property type="term" value="F:rRNA (uridine-C5-)-methyltransferase activity"/>
    <property type="evidence" value="ECO:0007669"/>
    <property type="project" value="TreeGrafter"/>
</dbReference>
<dbReference type="Gene3D" id="2.40.50.1070">
    <property type="match status" value="1"/>
</dbReference>
<dbReference type="GO" id="GO:0070475">
    <property type="term" value="P:rRNA base methylation"/>
    <property type="evidence" value="ECO:0007669"/>
    <property type="project" value="TreeGrafter"/>
</dbReference>
<dbReference type="AlphaFoldDB" id="A0A2K1P5D6"/>
<feature type="binding site" evidence="4">
    <location>
        <position position="316"/>
    </location>
    <ligand>
        <name>S-adenosyl-L-methionine</name>
        <dbReference type="ChEBI" id="CHEBI:59789"/>
    </ligand>
</feature>
<dbReference type="InterPro" id="IPR030391">
    <property type="entry name" value="MeTrfase_TrmA_CS"/>
</dbReference>
<keyword evidence="2 4" id="KW-0808">Transferase</keyword>
<keyword evidence="3 4" id="KW-0949">S-adenosyl-L-methionine</keyword>
<evidence type="ECO:0000256" key="2">
    <source>
        <dbReference type="ARBA" id="ARBA00022679"/>
    </source>
</evidence>
<accession>A0A2K1P5D6</accession>
<dbReference type="PANTHER" id="PTHR11061">
    <property type="entry name" value="RNA M5U METHYLTRANSFERASE"/>
    <property type="match status" value="1"/>
</dbReference>
<evidence type="ECO:0000256" key="5">
    <source>
        <dbReference type="PROSITE-ProRule" id="PRU10015"/>
    </source>
</evidence>
<dbReference type="PROSITE" id="PS51687">
    <property type="entry name" value="SAM_MT_RNA_M5U"/>
    <property type="match status" value="1"/>
</dbReference>
<feature type="binding site" evidence="4">
    <location>
        <position position="248"/>
    </location>
    <ligand>
        <name>S-adenosyl-L-methionine</name>
        <dbReference type="ChEBI" id="CHEBI:59789"/>
    </ligand>
</feature>
<feature type="active site" description="Nucleophile" evidence="4">
    <location>
        <position position="343"/>
    </location>
</feature>
<dbReference type="OrthoDB" id="9804590at2"/>
<dbReference type="InterPro" id="IPR010280">
    <property type="entry name" value="U5_MeTrfase_fam"/>
</dbReference>
<comment type="similarity">
    <text evidence="4">Belongs to the class I-like SAM-binding methyltransferase superfamily. RNA M5U methyltransferase family.</text>
</comment>
<dbReference type="FunFam" id="3.40.50.150:FF:000009">
    <property type="entry name" value="23S rRNA (Uracil(1939)-C(5))-methyltransferase RlmD"/>
    <property type="match status" value="1"/>
</dbReference>
<gene>
    <name evidence="6" type="ORF">X929_01140</name>
</gene>
<proteinExistence type="inferred from homology"/>
<organism evidence="6 7">
    <name type="scientific">Petrotoga olearia DSM 13574</name>
    <dbReference type="NCBI Taxonomy" id="1122955"/>
    <lineage>
        <taxon>Bacteria</taxon>
        <taxon>Thermotogati</taxon>
        <taxon>Thermotogota</taxon>
        <taxon>Thermotogae</taxon>
        <taxon>Petrotogales</taxon>
        <taxon>Petrotogaceae</taxon>
        <taxon>Petrotoga</taxon>
    </lineage>
</organism>
<dbReference type="InterPro" id="IPR030390">
    <property type="entry name" value="MeTrfase_TrmA_AS"/>
</dbReference>
<dbReference type="PANTHER" id="PTHR11061:SF30">
    <property type="entry name" value="TRNA (URACIL(54)-C(5))-METHYLTRANSFERASE"/>
    <property type="match status" value="1"/>
</dbReference>
<feature type="binding site" evidence="4">
    <location>
        <position position="269"/>
    </location>
    <ligand>
        <name>S-adenosyl-L-methionine</name>
        <dbReference type="ChEBI" id="CHEBI:59789"/>
    </ligand>
</feature>
<dbReference type="RefSeq" id="WP_103066231.1">
    <property type="nucleotide sequence ID" value="NZ_AZRL01000003.1"/>
</dbReference>
<dbReference type="Gene3D" id="3.40.50.150">
    <property type="entry name" value="Vaccinia Virus protein VP39"/>
    <property type="match status" value="1"/>
</dbReference>
<evidence type="ECO:0000256" key="1">
    <source>
        <dbReference type="ARBA" id="ARBA00022603"/>
    </source>
</evidence>
<dbReference type="PROSITE" id="PS01231">
    <property type="entry name" value="TRMA_2"/>
    <property type="match status" value="1"/>
</dbReference>
<dbReference type="Proteomes" id="UP000236434">
    <property type="component" value="Unassembled WGS sequence"/>
</dbReference>
<evidence type="ECO:0000256" key="3">
    <source>
        <dbReference type="ARBA" id="ARBA00022691"/>
    </source>
</evidence>
<keyword evidence="1 4" id="KW-0489">Methyltransferase</keyword>
<dbReference type="PROSITE" id="PS01230">
    <property type="entry name" value="TRMA_1"/>
    <property type="match status" value="1"/>
</dbReference>
<dbReference type="Pfam" id="PF05958">
    <property type="entry name" value="tRNA_U5-meth_tr"/>
    <property type="match status" value="1"/>
</dbReference>
<sequence>MQLCSIFEKCGGCSKLHINYEEQLKIKEKSVLSLFDQYQIKPNNYHGITPSVDIYEYRNKMEYSFGNEYKDGPLVLGLRGKGKKFDVYYTKDCKLVNYDFNNIVIKTREFFFKKNIPFRNYKNHSGFLRNLGIRKGLKTGEILLNLVTSLDNDYYQEVETWKEEMLHTNLKGNIVSIIQSKTESKANVVKADEMEILYGRDYFYEKILDLTFKIGPFSFFQTNTKGTEVLYQTALSYAENSDVVYDFYSGTGTISLLLANKAKKVYGIEIVKEAVKAAKQNAILNNINNVEFVNEDVKEFVKQQSGKEKPDYIVLDPPRAGLHPNLIKFIKTQQFNKIIYISCNPKTLIPNLKELSDLYTISDFHLVDMFPHTDHVECVVLMINVKNK</sequence>
<protein>
    <submittedName>
        <fullName evidence="6">RNA methyltransferase</fullName>
    </submittedName>
</protein>
<dbReference type="InterPro" id="IPR029063">
    <property type="entry name" value="SAM-dependent_MTases_sf"/>
</dbReference>
<dbReference type="CDD" id="cd02440">
    <property type="entry name" value="AdoMet_MTases"/>
    <property type="match status" value="1"/>
</dbReference>
<evidence type="ECO:0000256" key="4">
    <source>
        <dbReference type="PROSITE-ProRule" id="PRU01024"/>
    </source>
</evidence>
<feature type="active site" evidence="5">
    <location>
        <position position="343"/>
    </location>
</feature>
<reference evidence="6 7" key="1">
    <citation type="submission" date="2013-12" db="EMBL/GenBank/DDBJ databases">
        <title>Comparative genomics of Petrotoga isolates.</title>
        <authorList>
            <person name="Nesbo C.L."/>
            <person name="Charchuk R."/>
            <person name="Chow K."/>
        </authorList>
    </citation>
    <scope>NUCLEOTIDE SEQUENCE [LARGE SCALE GENOMIC DNA]</scope>
    <source>
        <strain evidence="6 7">DSM 13574</strain>
    </source>
</reference>
<evidence type="ECO:0000313" key="6">
    <source>
        <dbReference type="EMBL" id="PNR98000.1"/>
    </source>
</evidence>
<dbReference type="EMBL" id="AZRL01000003">
    <property type="protein sequence ID" value="PNR98000.1"/>
    <property type="molecule type" value="Genomic_DNA"/>
</dbReference>